<dbReference type="GO" id="GO:0008270">
    <property type="term" value="F:zinc ion binding"/>
    <property type="evidence" value="ECO:0007669"/>
    <property type="project" value="UniProtKB-KW"/>
</dbReference>
<dbReference type="EMBL" id="RCHS01003811">
    <property type="protein sequence ID" value="RMX39486.1"/>
    <property type="molecule type" value="Genomic_DNA"/>
</dbReference>
<organism evidence="4 5">
    <name type="scientific">Pocillopora damicornis</name>
    <name type="common">Cauliflower coral</name>
    <name type="synonym">Millepora damicornis</name>
    <dbReference type="NCBI Taxonomy" id="46731"/>
    <lineage>
        <taxon>Eukaryota</taxon>
        <taxon>Metazoa</taxon>
        <taxon>Cnidaria</taxon>
        <taxon>Anthozoa</taxon>
        <taxon>Hexacorallia</taxon>
        <taxon>Scleractinia</taxon>
        <taxon>Astrocoeniina</taxon>
        <taxon>Pocilloporidae</taxon>
        <taxon>Pocillopora</taxon>
    </lineage>
</organism>
<evidence type="ECO:0000259" key="3">
    <source>
        <dbReference type="PROSITE" id="PS50119"/>
    </source>
</evidence>
<dbReference type="AlphaFoldDB" id="A0A3M6TDM5"/>
<protein>
    <recommendedName>
        <fullName evidence="3">B box-type domain-containing protein</fullName>
    </recommendedName>
</protein>
<dbReference type="PANTHER" id="PTHR47841">
    <property type="entry name" value="DIACYLGLYCEROL KINASE THETA-LIKE-RELATED"/>
    <property type="match status" value="1"/>
</dbReference>
<keyword evidence="2" id="KW-0175">Coiled coil</keyword>
<sequence>MAHRHKLISVHNSTRGRWYCDFCKRYSENLNEEFSYRCHSCNFDLCLHCIHPRQHPSHEHQLQVIDVSSTCNSWSCDICKYDKTEEKLSRRCGECNFDICRDCFKHYLTSLHEHALFRACALDVYPKSRGCWGCDNCRSLFRNPNENWPWHCHKCEYNLCDQCIGANPGKKTDAVDNVKEFVAPHFCAGLTSLENFVLILDSAPLARDISVPAAQRMMPVLLELVNCAHEAFCLADSAINKINSELENDLLRVVVQEKSTGDRLDQTKQSLAKLQENVKVLQQEYNEVKQQLSHEESKLKSARESKKEWERKLKKAEKERKDAKIKGAVIGGVLLGPFGAVAGLAIADAVESFNVSNAEQAVNEASSRVTDITKRVKGKETELSNLENEKEQEQQKMRRESQELELLKARKQQIKESQRRLAKLNESIKSCATLVNVTTARAKMMADEANGELPDIEAMMPPLKAVAEDLSDAALSDCKLLSGGLNMKQIGSKIQAITSKALKSPTSDDLYLWA</sequence>
<feature type="domain" description="B box-type" evidence="3">
    <location>
        <begin position="15"/>
        <end position="65"/>
    </location>
</feature>
<accession>A0A3M6TDM5</accession>
<keyword evidence="1" id="KW-0479">Metal-binding</keyword>
<dbReference type="Proteomes" id="UP000275408">
    <property type="component" value="Unassembled WGS sequence"/>
</dbReference>
<feature type="coiled-coil region" evidence="2">
    <location>
        <begin position="355"/>
        <end position="427"/>
    </location>
</feature>
<evidence type="ECO:0000256" key="1">
    <source>
        <dbReference type="PROSITE-ProRule" id="PRU00024"/>
    </source>
</evidence>
<dbReference type="SUPFAM" id="SSF57889">
    <property type="entry name" value="Cysteine-rich domain"/>
    <property type="match status" value="1"/>
</dbReference>
<comment type="caution">
    <text evidence="4">The sequence shown here is derived from an EMBL/GenBank/DDBJ whole genome shotgun (WGS) entry which is preliminary data.</text>
</comment>
<evidence type="ECO:0000313" key="5">
    <source>
        <dbReference type="Proteomes" id="UP000275408"/>
    </source>
</evidence>
<keyword evidence="1" id="KW-0863">Zinc-finger</keyword>
<dbReference type="InterPro" id="IPR000315">
    <property type="entry name" value="Znf_B-box"/>
</dbReference>
<keyword evidence="5" id="KW-1185">Reference proteome</keyword>
<reference evidence="4 5" key="1">
    <citation type="journal article" date="2018" name="Sci. Rep.">
        <title>Comparative analysis of the Pocillopora damicornis genome highlights role of immune system in coral evolution.</title>
        <authorList>
            <person name="Cunning R."/>
            <person name="Bay R.A."/>
            <person name="Gillette P."/>
            <person name="Baker A.C."/>
            <person name="Traylor-Knowles N."/>
        </authorList>
    </citation>
    <scope>NUCLEOTIDE SEQUENCE [LARGE SCALE GENOMIC DNA]</scope>
    <source>
        <strain evidence="4">RSMAS</strain>
        <tissue evidence="4">Whole animal</tissue>
    </source>
</reference>
<proteinExistence type="predicted"/>
<evidence type="ECO:0000256" key="2">
    <source>
        <dbReference type="SAM" id="Coils"/>
    </source>
</evidence>
<name>A0A3M6TDM5_POCDA</name>
<evidence type="ECO:0000313" key="4">
    <source>
        <dbReference type="EMBL" id="RMX39486.1"/>
    </source>
</evidence>
<dbReference type="OrthoDB" id="5973566at2759"/>
<dbReference type="PROSITE" id="PS50119">
    <property type="entry name" value="ZF_BBOX"/>
    <property type="match status" value="1"/>
</dbReference>
<dbReference type="PANTHER" id="PTHR47841:SF7">
    <property type="entry name" value="CYSTEINE_HISTIDINE-RICH C1 DOMAIN PROTEIN"/>
    <property type="match status" value="1"/>
</dbReference>
<keyword evidence="1" id="KW-0862">Zinc</keyword>
<feature type="coiled-coil region" evidence="2">
    <location>
        <begin position="264"/>
        <end position="326"/>
    </location>
</feature>
<gene>
    <name evidence="4" type="ORF">pdam_00015414</name>
</gene>
<dbReference type="InterPro" id="IPR046349">
    <property type="entry name" value="C1-like_sf"/>
</dbReference>